<keyword evidence="6" id="KW-0545">Nucleotide biosynthesis</keyword>
<comment type="caution">
    <text evidence="11">The sequence shown here is derived from an EMBL/GenBank/DDBJ whole genome shotgun (WGS) entry which is preliminary data.</text>
</comment>
<evidence type="ECO:0000259" key="10">
    <source>
        <dbReference type="Pfam" id="PF02223"/>
    </source>
</evidence>
<dbReference type="GO" id="GO:0005739">
    <property type="term" value="C:mitochondrion"/>
    <property type="evidence" value="ECO:0007669"/>
    <property type="project" value="TreeGrafter"/>
</dbReference>
<reference evidence="11 12" key="1">
    <citation type="submission" date="2023-11" db="EMBL/GenBank/DDBJ databases">
        <authorList>
            <person name="Okamura Y."/>
        </authorList>
    </citation>
    <scope>NUCLEOTIDE SEQUENCE [LARGE SCALE GENOMIC DNA]</scope>
</reference>
<comment type="similarity">
    <text evidence="2">Belongs to the thymidylate kinase family.</text>
</comment>
<keyword evidence="9" id="KW-0067">ATP-binding</keyword>
<dbReference type="GO" id="GO:0005634">
    <property type="term" value="C:nucleus"/>
    <property type="evidence" value="ECO:0007669"/>
    <property type="project" value="TreeGrafter"/>
</dbReference>
<dbReference type="CDD" id="cd01672">
    <property type="entry name" value="TMPK"/>
    <property type="match status" value="1"/>
</dbReference>
<dbReference type="GO" id="GO:0006227">
    <property type="term" value="P:dUDP biosynthetic process"/>
    <property type="evidence" value="ECO:0007669"/>
    <property type="project" value="TreeGrafter"/>
</dbReference>
<feature type="domain" description="Thymidylate kinase-like" evidence="10">
    <location>
        <begin position="11"/>
        <end position="186"/>
    </location>
</feature>
<sequence length="210" mass="24119">MIVKRGALIVIEGVDRTGKTTQAKLLVESLKKRQIQAEYTNFPNRNTEIGRVINSYLTSQKELSDEAIHLLFSANRWEKCRDIINLLEKGVTVIVDRYCYSGVAFSAAKGLDLNWCKSSDVGLPKPDKVFFLTIPLEVMQQRNGFGNERYEVPEFQKKVTEVYKQLKDHDWDVLDANRTLDAIQEELVQRTLNVMNVVEHTSIGKVWTKK</sequence>
<keyword evidence="5" id="KW-0808">Transferase</keyword>
<dbReference type="Proteomes" id="UP001497472">
    <property type="component" value="Unassembled WGS sequence"/>
</dbReference>
<dbReference type="InterPro" id="IPR018094">
    <property type="entry name" value="Thymidylate_kinase"/>
</dbReference>
<comment type="pathway">
    <text evidence="1">Pyrimidine metabolism; dTTP biosynthesis.</text>
</comment>
<dbReference type="GO" id="GO:0005524">
    <property type="term" value="F:ATP binding"/>
    <property type="evidence" value="ECO:0007669"/>
    <property type="project" value="UniProtKB-KW"/>
</dbReference>
<dbReference type="Gene3D" id="3.40.50.300">
    <property type="entry name" value="P-loop containing nucleotide triphosphate hydrolases"/>
    <property type="match status" value="1"/>
</dbReference>
<evidence type="ECO:0000256" key="5">
    <source>
        <dbReference type="ARBA" id="ARBA00022679"/>
    </source>
</evidence>
<dbReference type="GO" id="GO:0006233">
    <property type="term" value="P:dTDP biosynthetic process"/>
    <property type="evidence" value="ECO:0007669"/>
    <property type="project" value="InterPro"/>
</dbReference>
<evidence type="ECO:0000256" key="3">
    <source>
        <dbReference type="ARBA" id="ARBA00012980"/>
    </source>
</evidence>
<organism evidence="11 12">
    <name type="scientific">Leptosia nina</name>
    <dbReference type="NCBI Taxonomy" id="320188"/>
    <lineage>
        <taxon>Eukaryota</taxon>
        <taxon>Metazoa</taxon>
        <taxon>Ecdysozoa</taxon>
        <taxon>Arthropoda</taxon>
        <taxon>Hexapoda</taxon>
        <taxon>Insecta</taxon>
        <taxon>Pterygota</taxon>
        <taxon>Neoptera</taxon>
        <taxon>Endopterygota</taxon>
        <taxon>Lepidoptera</taxon>
        <taxon>Glossata</taxon>
        <taxon>Ditrysia</taxon>
        <taxon>Papilionoidea</taxon>
        <taxon>Pieridae</taxon>
        <taxon>Pierinae</taxon>
        <taxon>Leptosia</taxon>
    </lineage>
</organism>
<keyword evidence="7" id="KW-0547">Nucleotide-binding</keyword>
<protein>
    <recommendedName>
        <fullName evidence="4">Thymidylate kinase</fullName>
        <ecNumber evidence="3">2.7.4.9</ecNumber>
    </recommendedName>
</protein>
<name>A0AAV1JG29_9NEOP</name>
<dbReference type="GO" id="GO:0005829">
    <property type="term" value="C:cytosol"/>
    <property type="evidence" value="ECO:0007669"/>
    <property type="project" value="TreeGrafter"/>
</dbReference>
<dbReference type="GO" id="GO:0004798">
    <property type="term" value="F:dTMP kinase activity"/>
    <property type="evidence" value="ECO:0007669"/>
    <property type="project" value="UniProtKB-EC"/>
</dbReference>
<dbReference type="EMBL" id="CAVLEF010000009">
    <property type="protein sequence ID" value="CAK1546994.1"/>
    <property type="molecule type" value="Genomic_DNA"/>
</dbReference>
<dbReference type="GO" id="GO:0006235">
    <property type="term" value="P:dTTP biosynthetic process"/>
    <property type="evidence" value="ECO:0007669"/>
    <property type="project" value="TreeGrafter"/>
</dbReference>
<evidence type="ECO:0000256" key="6">
    <source>
        <dbReference type="ARBA" id="ARBA00022727"/>
    </source>
</evidence>
<dbReference type="EC" id="2.7.4.9" evidence="3"/>
<evidence type="ECO:0000313" key="12">
    <source>
        <dbReference type="Proteomes" id="UP001497472"/>
    </source>
</evidence>
<evidence type="ECO:0000256" key="7">
    <source>
        <dbReference type="ARBA" id="ARBA00022741"/>
    </source>
</evidence>
<dbReference type="GO" id="GO:0004550">
    <property type="term" value="F:nucleoside diphosphate kinase activity"/>
    <property type="evidence" value="ECO:0007669"/>
    <property type="project" value="TreeGrafter"/>
</dbReference>
<evidence type="ECO:0000256" key="4">
    <source>
        <dbReference type="ARBA" id="ARBA00017144"/>
    </source>
</evidence>
<evidence type="ECO:0000313" key="11">
    <source>
        <dbReference type="EMBL" id="CAK1546994.1"/>
    </source>
</evidence>
<keyword evidence="12" id="KW-1185">Reference proteome</keyword>
<dbReference type="InterPro" id="IPR027417">
    <property type="entry name" value="P-loop_NTPase"/>
</dbReference>
<keyword evidence="8" id="KW-0418">Kinase</keyword>
<evidence type="ECO:0000256" key="1">
    <source>
        <dbReference type="ARBA" id="ARBA00004992"/>
    </source>
</evidence>
<dbReference type="PROSITE" id="PS01331">
    <property type="entry name" value="THYMIDYLATE_KINASE"/>
    <property type="match status" value="1"/>
</dbReference>
<dbReference type="InterPro" id="IPR039430">
    <property type="entry name" value="Thymidylate_kin-like_dom"/>
</dbReference>
<dbReference type="InterPro" id="IPR018095">
    <property type="entry name" value="Thymidylate_kin_CS"/>
</dbReference>
<dbReference type="SUPFAM" id="SSF52540">
    <property type="entry name" value="P-loop containing nucleoside triphosphate hydrolases"/>
    <property type="match status" value="1"/>
</dbReference>
<evidence type="ECO:0000256" key="2">
    <source>
        <dbReference type="ARBA" id="ARBA00009776"/>
    </source>
</evidence>
<evidence type="ECO:0000256" key="8">
    <source>
        <dbReference type="ARBA" id="ARBA00022777"/>
    </source>
</evidence>
<dbReference type="FunFam" id="3.40.50.300:FF:000679">
    <property type="entry name" value="Thymidylate kinase"/>
    <property type="match status" value="1"/>
</dbReference>
<accession>A0AAV1JG29</accession>
<dbReference type="PANTHER" id="PTHR10344:SF1">
    <property type="entry name" value="THYMIDYLATE KINASE"/>
    <property type="match status" value="1"/>
</dbReference>
<gene>
    <name evidence="11" type="ORF">LNINA_LOCUS6498</name>
</gene>
<dbReference type="AlphaFoldDB" id="A0AAV1JG29"/>
<dbReference type="HAMAP" id="MF_00165">
    <property type="entry name" value="Thymidylate_kinase"/>
    <property type="match status" value="1"/>
</dbReference>
<dbReference type="NCBIfam" id="TIGR00041">
    <property type="entry name" value="DTMP_kinase"/>
    <property type="match status" value="1"/>
</dbReference>
<evidence type="ECO:0000256" key="9">
    <source>
        <dbReference type="ARBA" id="ARBA00022840"/>
    </source>
</evidence>
<dbReference type="Pfam" id="PF02223">
    <property type="entry name" value="Thymidylate_kin"/>
    <property type="match status" value="1"/>
</dbReference>
<dbReference type="PANTHER" id="PTHR10344">
    <property type="entry name" value="THYMIDYLATE KINASE"/>
    <property type="match status" value="1"/>
</dbReference>
<proteinExistence type="inferred from homology"/>